<organism evidence="3 4">
    <name type="scientific">Tengunoibacter tsumagoiensis</name>
    <dbReference type="NCBI Taxonomy" id="2014871"/>
    <lineage>
        <taxon>Bacteria</taxon>
        <taxon>Bacillati</taxon>
        <taxon>Chloroflexota</taxon>
        <taxon>Ktedonobacteria</taxon>
        <taxon>Ktedonobacterales</taxon>
        <taxon>Dictyobacteraceae</taxon>
        <taxon>Tengunoibacter</taxon>
    </lineage>
</organism>
<feature type="domain" description="Bacterial transcriptional activator" evidence="2">
    <location>
        <begin position="870"/>
        <end position="1013"/>
    </location>
</feature>
<dbReference type="InterPro" id="IPR011990">
    <property type="entry name" value="TPR-like_helical_dom_sf"/>
</dbReference>
<dbReference type="InterPro" id="IPR051677">
    <property type="entry name" value="AfsR-DnrI-RedD_regulator"/>
</dbReference>
<dbReference type="SMART" id="SM01043">
    <property type="entry name" value="BTAD"/>
    <property type="match status" value="1"/>
</dbReference>
<dbReference type="InterPro" id="IPR059106">
    <property type="entry name" value="WHD_MalT"/>
</dbReference>
<dbReference type="SMART" id="SM00028">
    <property type="entry name" value="TPR"/>
    <property type="match status" value="5"/>
</dbReference>
<dbReference type="Pfam" id="PF03704">
    <property type="entry name" value="BTAD"/>
    <property type="match status" value="1"/>
</dbReference>
<dbReference type="PROSITE" id="PS50005">
    <property type="entry name" value="TPR"/>
    <property type="match status" value="1"/>
</dbReference>
<dbReference type="Gene3D" id="1.25.40.10">
    <property type="entry name" value="Tetratricopeptide repeat domain"/>
    <property type="match status" value="2"/>
</dbReference>
<dbReference type="OrthoDB" id="134937at2"/>
<evidence type="ECO:0000313" key="3">
    <source>
        <dbReference type="EMBL" id="GCE15736.1"/>
    </source>
</evidence>
<protein>
    <recommendedName>
        <fullName evidence="2">Bacterial transcriptional activator domain-containing protein</fullName>
    </recommendedName>
</protein>
<dbReference type="Pfam" id="PF13424">
    <property type="entry name" value="TPR_12"/>
    <property type="match status" value="1"/>
</dbReference>
<dbReference type="InterPro" id="IPR036388">
    <property type="entry name" value="WH-like_DNA-bd_sf"/>
</dbReference>
<dbReference type="PANTHER" id="PTHR35807:SF2">
    <property type="entry name" value="TRANSCRIPTIONAL ACTIVATOR DOMAIN"/>
    <property type="match status" value="1"/>
</dbReference>
<keyword evidence="1" id="KW-0802">TPR repeat</keyword>
<dbReference type="GO" id="GO:0003677">
    <property type="term" value="F:DNA binding"/>
    <property type="evidence" value="ECO:0007669"/>
    <property type="project" value="InterPro"/>
</dbReference>
<dbReference type="InterPro" id="IPR019734">
    <property type="entry name" value="TPR_rpt"/>
</dbReference>
<gene>
    <name evidence="3" type="ORF">KTT_55950</name>
</gene>
<reference evidence="4" key="1">
    <citation type="submission" date="2018-12" db="EMBL/GenBank/DDBJ databases">
        <title>Tengunoibacter tsumagoiensis gen. nov., sp. nov., Dictyobacter kobayashii sp. nov., D. alpinus sp. nov., and D. joshuensis sp. nov. and description of Dictyobacteraceae fam. nov. within the order Ktedonobacterales isolated from Tengu-no-mugimeshi.</title>
        <authorList>
            <person name="Wang C.M."/>
            <person name="Zheng Y."/>
            <person name="Sakai Y."/>
            <person name="Toyoda A."/>
            <person name="Minakuchi Y."/>
            <person name="Abe K."/>
            <person name="Yokota A."/>
            <person name="Yabe S."/>
        </authorList>
    </citation>
    <scope>NUCLEOTIDE SEQUENCE [LARGE SCALE GENOMIC DNA]</scope>
    <source>
        <strain evidence="4">Uno3</strain>
    </source>
</reference>
<proteinExistence type="predicted"/>
<dbReference type="Pfam" id="PF25873">
    <property type="entry name" value="WHD_MalT"/>
    <property type="match status" value="1"/>
</dbReference>
<sequence length="1013" mass="115538">MDCEPRLLLDLLITSIRQRFPDFHLALDECLHEDTLTSGGDLYHYPALIDALVSAIKRSIHERFLIVLSSYQKMNEYEPINALVDYLLQRLPSNCVMIIESRSVPKLHLAPLMVRRQIVGLGVEQLRFTPEDIHTLSCVMGNIALTQEDATQLCAAFDGWIAGILLGTRLGNTAFLSSSYCQEKTSLALPGNIDYQHVFAYLLDDVFKDHPDEHAFLRDLSILERIMPDICNGLLSIQDAEQRLMQIEKQGLFVSRLQEESDVTYLFHPILRALLLTDLMTQDEERFKQLHYQVSVLYSEREDYQAAVAHALLAQAFAWASELLRNVAKPMLRQGDSETMVQWMNKFPVDVVERDPFLLVVCAKIHLLKHETEQCDALIEKGLSLLEAESSDAKQGSAVLKAEMYIIKSNILFRSGNYYQASQMSQQALTLLPSEERELKGQAYQYMGACACLSGNCKAGITYLQQALRLWNQNAEGRQISLLHMYLANAYNIVGNYTLAEYHRKRSIQKFECLGDIGGKVHSLIGLSTTIRLKGMGQEAEEILQKALLLSRQSNFSSGEAYALLALGEFYQDTGNYEQSLSVIEDGLLLAQALHDSLLTNNALCTLAMTYLFMGDSSSAQFLVSEVEARTVDSNSQDYIVCQLTKAMVHFWQKQYQEAEHCLLHLDQLLTPLELKQLHIRVFIYYAACKVEQGQLAEMRRWLERAALFIQQIHYEYNASIELRRLPRLWQALPTIPALHFLLDAASVSPPPPQESDPPAIPLPIVEEAVPLFQVFALGEPYVLVKGERIKHWRMARAMELFFFLLDAGRPVHKEQIMAALWPADVDHVEQSLRTIVYHLRRVLGNQAVIFRSGTYELDLDALYGPSIWYDMTVFFDLSSQAKQLLLDGEEEHARPLLQQLVSLYKGDYVQSFYSDWCIRRRDEARTIYVEALRQLAIICEKDTIEQSLMYWQHMLAVDNCLEEAHAGIIRCYLKQGKRGYALRQYQLCEDTLQEELAISPGVALQKLYKSLV</sequence>
<evidence type="ECO:0000256" key="1">
    <source>
        <dbReference type="PROSITE-ProRule" id="PRU00339"/>
    </source>
</evidence>
<comment type="caution">
    <text evidence="3">The sequence shown here is derived from an EMBL/GenBank/DDBJ whole genome shotgun (WGS) entry which is preliminary data.</text>
</comment>
<dbReference type="GO" id="GO:0006355">
    <property type="term" value="P:regulation of DNA-templated transcription"/>
    <property type="evidence" value="ECO:0007669"/>
    <property type="project" value="InterPro"/>
</dbReference>
<evidence type="ECO:0000313" key="4">
    <source>
        <dbReference type="Proteomes" id="UP000287352"/>
    </source>
</evidence>
<dbReference type="AlphaFoldDB" id="A0A402A9Q1"/>
<dbReference type="SUPFAM" id="SSF48452">
    <property type="entry name" value="TPR-like"/>
    <property type="match status" value="3"/>
</dbReference>
<dbReference type="Gene3D" id="1.10.10.10">
    <property type="entry name" value="Winged helix-like DNA-binding domain superfamily/Winged helix DNA-binding domain"/>
    <property type="match status" value="1"/>
</dbReference>
<dbReference type="SUPFAM" id="SSF46894">
    <property type="entry name" value="C-terminal effector domain of the bipartite response regulators"/>
    <property type="match status" value="1"/>
</dbReference>
<dbReference type="InterPro" id="IPR016032">
    <property type="entry name" value="Sig_transdc_resp-reg_C-effctor"/>
</dbReference>
<dbReference type="EMBL" id="BIFR01000002">
    <property type="protein sequence ID" value="GCE15736.1"/>
    <property type="molecule type" value="Genomic_DNA"/>
</dbReference>
<feature type="repeat" description="TPR" evidence="1">
    <location>
        <begin position="402"/>
        <end position="435"/>
    </location>
</feature>
<dbReference type="PANTHER" id="PTHR35807">
    <property type="entry name" value="TRANSCRIPTIONAL REGULATOR REDD-RELATED"/>
    <property type="match status" value="1"/>
</dbReference>
<dbReference type="RefSeq" id="WP_126583158.1">
    <property type="nucleotide sequence ID" value="NZ_BIFR01000002.1"/>
</dbReference>
<name>A0A402A9Q1_9CHLR</name>
<accession>A0A402A9Q1</accession>
<evidence type="ECO:0000259" key="2">
    <source>
        <dbReference type="SMART" id="SM01043"/>
    </source>
</evidence>
<keyword evidence="4" id="KW-1185">Reference proteome</keyword>
<dbReference type="Proteomes" id="UP000287352">
    <property type="component" value="Unassembled WGS sequence"/>
</dbReference>
<dbReference type="InterPro" id="IPR005158">
    <property type="entry name" value="BTAD"/>
</dbReference>